<sequence>MEETTNPCLLSEKLASRGTTSAFSSGGLLTKSGRVLKECISEGHHMVLLCQYQLVCSHTFSENKYYKNSQWARSGGPIFLVIGGEAPLSSAWVGGLRMFHMVLASKLGATVFALEHRYYGDSIVGGWPHAPNPDLKYLSSLQMLHDVAHFIRTMNAEMHSSSPWITFGGAYGGSLSVWMRELFPDLVIGAVASSPILEAKMDFYGSLAFHI</sequence>
<accession>A0A0B1TKU0</accession>
<dbReference type="OrthoDB" id="1735038at2759"/>
<evidence type="ECO:0000256" key="3">
    <source>
        <dbReference type="ARBA" id="ARBA00022729"/>
    </source>
</evidence>
<keyword evidence="2" id="KW-0645">Protease</keyword>
<gene>
    <name evidence="6" type="ORF">OESDEN_04015</name>
</gene>
<proteinExistence type="inferred from homology"/>
<dbReference type="InterPro" id="IPR008758">
    <property type="entry name" value="Peptidase_S28"/>
</dbReference>
<dbReference type="PANTHER" id="PTHR11010:SF105">
    <property type="entry name" value="PEPTIDASE S28-RELATED"/>
    <property type="match status" value="1"/>
</dbReference>
<dbReference type="GO" id="GO:0006508">
    <property type="term" value="P:proteolysis"/>
    <property type="evidence" value="ECO:0007669"/>
    <property type="project" value="UniProtKB-KW"/>
</dbReference>
<evidence type="ECO:0000256" key="5">
    <source>
        <dbReference type="ARBA" id="ARBA00023180"/>
    </source>
</evidence>
<evidence type="ECO:0008006" key="8">
    <source>
        <dbReference type="Google" id="ProtNLM"/>
    </source>
</evidence>
<dbReference type="Pfam" id="PF05577">
    <property type="entry name" value="Peptidase_S28"/>
    <property type="match status" value="1"/>
</dbReference>
<name>A0A0B1TKU0_OESDE</name>
<protein>
    <recommendedName>
        <fullName evidence="8">Serine carboxypeptidase S28</fullName>
    </recommendedName>
</protein>
<keyword evidence="5" id="KW-0325">Glycoprotein</keyword>
<organism evidence="6 7">
    <name type="scientific">Oesophagostomum dentatum</name>
    <name type="common">Nodular worm</name>
    <dbReference type="NCBI Taxonomy" id="61180"/>
    <lineage>
        <taxon>Eukaryota</taxon>
        <taxon>Metazoa</taxon>
        <taxon>Ecdysozoa</taxon>
        <taxon>Nematoda</taxon>
        <taxon>Chromadorea</taxon>
        <taxon>Rhabditida</taxon>
        <taxon>Rhabditina</taxon>
        <taxon>Rhabditomorpha</taxon>
        <taxon>Strongyloidea</taxon>
        <taxon>Strongylidae</taxon>
        <taxon>Oesophagostomum</taxon>
    </lineage>
</organism>
<dbReference type="AlphaFoldDB" id="A0A0B1TKU0"/>
<evidence type="ECO:0000256" key="4">
    <source>
        <dbReference type="ARBA" id="ARBA00022801"/>
    </source>
</evidence>
<dbReference type="PANTHER" id="PTHR11010">
    <property type="entry name" value="PROTEASE S28 PRO-X CARBOXYPEPTIDASE-RELATED"/>
    <property type="match status" value="1"/>
</dbReference>
<dbReference type="SUPFAM" id="SSF53474">
    <property type="entry name" value="alpha/beta-Hydrolases"/>
    <property type="match status" value="1"/>
</dbReference>
<evidence type="ECO:0000313" key="6">
    <source>
        <dbReference type="EMBL" id="KHJ96030.1"/>
    </source>
</evidence>
<dbReference type="InterPro" id="IPR029058">
    <property type="entry name" value="AB_hydrolase_fold"/>
</dbReference>
<keyword evidence="3" id="KW-0732">Signal</keyword>
<dbReference type="Gene3D" id="3.40.50.1820">
    <property type="entry name" value="alpha/beta hydrolase"/>
    <property type="match status" value="1"/>
</dbReference>
<dbReference type="GO" id="GO:0070008">
    <property type="term" value="F:serine-type exopeptidase activity"/>
    <property type="evidence" value="ECO:0007669"/>
    <property type="project" value="InterPro"/>
</dbReference>
<keyword evidence="4" id="KW-0378">Hydrolase</keyword>
<reference evidence="6 7" key="1">
    <citation type="submission" date="2014-03" db="EMBL/GenBank/DDBJ databases">
        <title>Draft genome of the hookworm Oesophagostomum dentatum.</title>
        <authorList>
            <person name="Mitreva M."/>
        </authorList>
    </citation>
    <scope>NUCLEOTIDE SEQUENCE [LARGE SCALE GENOMIC DNA]</scope>
    <source>
        <strain evidence="6 7">OD-Hann</strain>
    </source>
</reference>
<evidence type="ECO:0000313" key="7">
    <source>
        <dbReference type="Proteomes" id="UP000053660"/>
    </source>
</evidence>
<comment type="similarity">
    <text evidence="1">Belongs to the peptidase S28 family.</text>
</comment>
<dbReference type="Proteomes" id="UP000053660">
    <property type="component" value="Unassembled WGS sequence"/>
</dbReference>
<dbReference type="EMBL" id="KN549781">
    <property type="protein sequence ID" value="KHJ96030.1"/>
    <property type="molecule type" value="Genomic_DNA"/>
</dbReference>
<dbReference type="GO" id="GO:0008239">
    <property type="term" value="F:dipeptidyl-peptidase activity"/>
    <property type="evidence" value="ECO:0007669"/>
    <property type="project" value="TreeGrafter"/>
</dbReference>
<keyword evidence="7" id="KW-1185">Reference proteome</keyword>
<evidence type="ECO:0000256" key="1">
    <source>
        <dbReference type="ARBA" id="ARBA00011079"/>
    </source>
</evidence>
<evidence type="ECO:0000256" key="2">
    <source>
        <dbReference type="ARBA" id="ARBA00022670"/>
    </source>
</evidence>